<dbReference type="OrthoDB" id="398700at2"/>
<dbReference type="AlphaFoldDB" id="A0A507SY09"/>
<name>A0A507SY09_9BACT</name>
<evidence type="ECO:0000313" key="1">
    <source>
        <dbReference type="EMBL" id="TQC54018.1"/>
    </source>
</evidence>
<dbReference type="Proteomes" id="UP000320801">
    <property type="component" value="Unassembled WGS sequence"/>
</dbReference>
<dbReference type="EMBL" id="SMDN01000003">
    <property type="protein sequence ID" value="TQC54018.1"/>
    <property type="molecule type" value="Genomic_DNA"/>
</dbReference>
<sequence length="307" mass="35733">MAFLNKGQAHNIGTNGEFKVLDWFNDKKNSISIRNRLEKILGRQIHNEFNFVLLGGTSNRPDIVDIENNINISVKSKKYDANSGYHGTFDLINTTINNVYSDIDTDNLNDSYVSNIQHWESDEKKSILELLQNYKDKIEKIDRNIDKNSFKNVINEEINKIINNIDYTTINLLFQKIFEKERDTVDVIRDYINSPDEDILEDDIHFLDTMWIRKEFEKLDQNTTYETKNSSIRLKNTDGSNSVFRLRVVLNNGTEALMRNLGIIEQQKGKNSSSVLTFKIQVDDVQKIVDNYSVSSIKFTKKNIFIR</sequence>
<gene>
    <name evidence="1" type="ORF">E1I18_00985</name>
</gene>
<keyword evidence="2" id="KW-1185">Reference proteome</keyword>
<organism evidence="1 2">
    <name type="scientific">Mycoplasmopsis mucosicanis</name>
    <dbReference type="NCBI Taxonomy" id="458208"/>
    <lineage>
        <taxon>Bacteria</taxon>
        <taxon>Bacillati</taxon>
        <taxon>Mycoplasmatota</taxon>
        <taxon>Mycoplasmoidales</taxon>
        <taxon>Metamycoplasmataceae</taxon>
        <taxon>Mycoplasmopsis</taxon>
    </lineage>
</organism>
<accession>A0A507SY09</accession>
<evidence type="ECO:0000313" key="2">
    <source>
        <dbReference type="Proteomes" id="UP000320801"/>
    </source>
</evidence>
<dbReference type="RefSeq" id="WP_141483747.1">
    <property type="nucleotide sequence ID" value="NZ_SMDN01000003.1"/>
</dbReference>
<protein>
    <submittedName>
        <fullName evidence="1">Uncharacterized protein</fullName>
    </submittedName>
</protein>
<comment type="caution">
    <text evidence="1">The sequence shown here is derived from an EMBL/GenBank/DDBJ whole genome shotgun (WGS) entry which is preliminary data.</text>
</comment>
<proteinExistence type="predicted"/>
<reference evidence="1 2" key="1">
    <citation type="submission" date="2019-03" db="EMBL/GenBank/DDBJ databases">
        <title>Characterization of a novel Mycoplasma cynos real-time PCR assay.</title>
        <authorList>
            <person name="Tallmadge R.L."/>
            <person name="Mitchell P.K."/>
            <person name="Goodman L."/>
        </authorList>
    </citation>
    <scope>NUCLEOTIDE SEQUENCE [LARGE SCALE GENOMIC DNA]</scope>
    <source>
        <strain evidence="1 2">1642</strain>
    </source>
</reference>